<dbReference type="EMBL" id="JARK01000335">
    <property type="protein sequence ID" value="EYC38185.1"/>
    <property type="molecule type" value="Genomic_DNA"/>
</dbReference>
<reference evidence="3" key="1">
    <citation type="journal article" date="2015" name="Nat. Genet.">
        <title>The genome and transcriptome of the zoonotic hookworm Ancylostoma ceylanicum identify infection-specific gene families.</title>
        <authorList>
            <person name="Schwarz E.M."/>
            <person name="Hu Y."/>
            <person name="Antoshechkin I."/>
            <person name="Miller M.M."/>
            <person name="Sternberg P.W."/>
            <person name="Aroian R.V."/>
        </authorList>
    </citation>
    <scope>NUCLEOTIDE SEQUENCE</scope>
    <source>
        <strain evidence="3">HY135</strain>
    </source>
</reference>
<feature type="transmembrane region" description="Helical" evidence="1">
    <location>
        <begin position="12"/>
        <end position="35"/>
    </location>
</feature>
<proteinExistence type="predicted"/>
<keyword evidence="3" id="KW-1185">Reference proteome</keyword>
<dbReference type="AlphaFoldDB" id="A0A016WEX5"/>
<accession>A0A016WEX5</accession>
<evidence type="ECO:0000313" key="3">
    <source>
        <dbReference type="Proteomes" id="UP000024635"/>
    </source>
</evidence>
<sequence>MSNFSDASDDIRVITLFVAAIVCMMIILLDAVAPFSRSCFRAITREAAISSLSSASPVVLRSQSLGRNNVRRKF</sequence>
<protein>
    <submittedName>
        <fullName evidence="2">Uncharacterized protein</fullName>
    </submittedName>
</protein>
<organism evidence="2 3">
    <name type="scientific">Ancylostoma ceylanicum</name>
    <dbReference type="NCBI Taxonomy" id="53326"/>
    <lineage>
        <taxon>Eukaryota</taxon>
        <taxon>Metazoa</taxon>
        <taxon>Ecdysozoa</taxon>
        <taxon>Nematoda</taxon>
        <taxon>Chromadorea</taxon>
        <taxon>Rhabditida</taxon>
        <taxon>Rhabditina</taxon>
        <taxon>Rhabditomorpha</taxon>
        <taxon>Strongyloidea</taxon>
        <taxon>Ancylostomatidae</taxon>
        <taxon>Ancylostomatinae</taxon>
        <taxon>Ancylostoma</taxon>
    </lineage>
</organism>
<name>A0A016WEX5_9BILA</name>
<comment type="caution">
    <text evidence="2">The sequence shown here is derived from an EMBL/GenBank/DDBJ whole genome shotgun (WGS) entry which is preliminary data.</text>
</comment>
<keyword evidence="1" id="KW-0472">Membrane</keyword>
<keyword evidence="1" id="KW-0812">Transmembrane</keyword>
<keyword evidence="1" id="KW-1133">Transmembrane helix</keyword>
<evidence type="ECO:0000313" key="2">
    <source>
        <dbReference type="EMBL" id="EYC38185.1"/>
    </source>
</evidence>
<gene>
    <name evidence="2" type="primary">Acey_s0735.g1933</name>
    <name evidence="2" type="ORF">Y032_0735g1933</name>
</gene>
<dbReference type="Proteomes" id="UP000024635">
    <property type="component" value="Unassembled WGS sequence"/>
</dbReference>
<evidence type="ECO:0000256" key="1">
    <source>
        <dbReference type="SAM" id="Phobius"/>
    </source>
</evidence>